<evidence type="ECO:0000256" key="15">
    <source>
        <dbReference type="ARBA" id="ARBA00022884"/>
    </source>
</evidence>
<evidence type="ECO:0000256" key="2">
    <source>
        <dbReference type="ARBA" id="ARBA00001946"/>
    </source>
</evidence>
<accession>A0A5B7B6H3</accession>
<dbReference type="GO" id="GO:0003723">
    <property type="term" value="F:RNA binding"/>
    <property type="evidence" value="ECO:0007669"/>
    <property type="project" value="UniProtKB-KW"/>
</dbReference>
<evidence type="ECO:0000256" key="17">
    <source>
        <dbReference type="ARBA" id="ARBA00023163"/>
    </source>
</evidence>
<proteinExistence type="inferred from homology"/>
<keyword evidence="16" id="KW-0805">Transcription regulation</keyword>
<dbReference type="InterPro" id="IPR050410">
    <property type="entry name" value="CCR4/nocturin_mRNA_transcr"/>
</dbReference>
<evidence type="ECO:0000256" key="9">
    <source>
        <dbReference type="ARBA" id="ARBA00022722"/>
    </source>
</evidence>
<dbReference type="Pfam" id="PF03372">
    <property type="entry name" value="Exo_endo_phos"/>
    <property type="match status" value="1"/>
</dbReference>
<dbReference type="Gene3D" id="3.60.10.10">
    <property type="entry name" value="Endonuclease/exonuclease/phosphatase"/>
    <property type="match status" value="1"/>
</dbReference>
<evidence type="ECO:0000256" key="16">
    <source>
        <dbReference type="ARBA" id="ARBA00023015"/>
    </source>
</evidence>
<dbReference type="EC" id="3.1.13.4" evidence="7"/>
<evidence type="ECO:0000256" key="3">
    <source>
        <dbReference type="ARBA" id="ARBA00004123"/>
    </source>
</evidence>
<keyword evidence="13" id="KW-0269">Exonuclease</keyword>
<evidence type="ECO:0000256" key="18">
    <source>
        <dbReference type="ARBA" id="ARBA00023242"/>
    </source>
</evidence>
<reference evidence="21" key="1">
    <citation type="submission" date="2019-08" db="EMBL/GenBank/DDBJ databases">
        <title>Reference gene set and small RNA set construction with multiple tissues from Davidia involucrata Baill.</title>
        <authorList>
            <person name="Yang H."/>
            <person name="Zhou C."/>
            <person name="Li G."/>
            <person name="Wang J."/>
            <person name="Gao P."/>
            <person name="Wang M."/>
            <person name="Wang R."/>
            <person name="Zhao Y."/>
        </authorList>
    </citation>
    <scope>NUCLEOTIDE SEQUENCE</scope>
    <source>
        <tissue evidence="21">Mixed with DoveR01_LX</tissue>
    </source>
</reference>
<keyword evidence="10" id="KW-0479">Metal-binding</keyword>
<evidence type="ECO:0000256" key="1">
    <source>
        <dbReference type="ARBA" id="ARBA00001663"/>
    </source>
</evidence>
<keyword evidence="18" id="KW-0539">Nucleus</keyword>
<dbReference type="PANTHER" id="PTHR12121:SF34">
    <property type="entry name" value="PROTEIN ANGEL"/>
    <property type="match status" value="1"/>
</dbReference>
<dbReference type="PANTHER" id="PTHR12121">
    <property type="entry name" value="CARBON CATABOLITE REPRESSOR PROTEIN 4"/>
    <property type="match status" value="1"/>
</dbReference>
<evidence type="ECO:0000256" key="4">
    <source>
        <dbReference type="ARBA" id="ARBA00004496"/>
    </source>
</evidence>
<sequence length="604" mass="66822">MLSVLRVHLPSDIPIVGCELTPYVLLRRPDKSVATEDVPESAPLDGHFLRYKWYRIQSDKKVAICSVHPSEHATLQCLGCVKAKIPVAKSYHCSPKCFSDAWQHHRVLHERAASAVNENGAEEEELFGRFNNSGSGVVSTSLSGAQPTPSLTNGAAPLYPAAVAQRSGGETWFEVGRSKIYTPTADDIGHVLKFECVVVDAETKLPVGHVNTILTSRVIPAPSPSPRRLISVSGIDAMVGHLDPEGRISSAGNFTVLSYNILADVYASSELYSYCPSWALSWPYRRQNLLREIVGYRADIVCLQEVQSDHFEKFFAPELDKHGYQALFKRKTAEVFSGNIHTIDGCATFFRRDRFSHVKKYEVEFNKAAQSLTDALVPSAQKKTALSRLVKDNVALIVVLEAKFSNQGIDNPGKRQLVCVANTHVNVHQDLKDVKLWQVHTLLKGLEKIAASADIPMLVCGDFNSVPGSSPHALLAMGKVDPMHPELVVDPIGILRPASKLTHQLPLVSAYSSFARMGVGIGLEQQRRRMDPTTNEPLFTNCTRDFIGTLDYIFYSADSLTVESLLELLDEDSLRKDTALPSPEWSSDHIALLAEFRCKPRTRR</sequence>
<dbReference type="GO" id="GO:0005634">
    <property type="term" value="C:nucleus"/>
    <property type="evidence" value="ECO:0007669"/>
    <property type="project" value="UniProtKB-SubCell"/>
</dbReference>
<keyword evidence="14" id="KW-0460">Magnesium</keyword>
<evidence type="ECO:0000256" key="12">
    <source>
        <dbReference type="ARBA" id="ARBA00022801"/>
    </source>
</evidence>
<evidence type="ECO:0000256" key="14">
    <source>
        <dbReference type="ARBA" id="ARBA00022842"/>
    </source>
</evidence>
<gene>
    <name evidence="21" type="ORF">Din_033357</name>
</gene>
<dbReference type="GO" id="GO:0046872">
    <property type="term" value="F:metal ion binding"/>
    <property type="evidence" value="ECO:0007669"/>
    <property type="project" value="UniProtKB-KW"/>
</dbReference>
<feature type="domain" description="Endonuclease/exonuclease/phosphatase" evidence="20">
    <location>
        <begin position="257"/>
        <end position="589"/>
    </location>
</feature>
<evidence type="ECO:0000259" key="20">
    <source>
        <dbReference type="Pfam" id="PF03372"/>
    </source>
</evidence>
<comment type="catalytic activity">
    <reaction evidence="1">
        <text>Exonucleolytic cleavage of poly(A) to 5'-AMP.</text>
        <dbReference type="EC" id="3.1.13.4"/>
    </reaction>
</comment>
<dbReference type="EMBL" id="GHES01033357">
    <property type="protein sequence ID" value="MPA63916.1"/>
    <property type="molecule type" value="Transcribed_RNA"/>
</dbReference>
<evidence type="ECO:0000256" key="10">
    <source>
        <dbReference type="ARBA" id="ARBA00022723"/>
    </source>
</evidence>
<evidence type="ECO:0000256" key="6">
    <source>
        <dbReference type="ARBA" id="ARBA00011757"/>
    </source>
</evidence>
<evidence type="ECO:0000256" key="7">
    <source>
        <dbReference type="ARBA" id="ARBA00012161"/>
    </source>
</evidence>
<dbReference type="GO" id="GO:0005737">
    <property type="term" value="C:cytoplasm"/>
    <property type="evidence" value="ECO:0007669"/>
    <property type="project" value="UniProtKB-SubCell"/>
</dbReference>
<dbReference type="AlphaFoldDB" id="A0A5B7B6H3"/>
<comment type="cofactor">
    <cofactor evidence="2">
        <name>Mg(2+)</name>
        <dbReference type="ChEBI" id="CHEBI:18420"/>
    </cofactor>
</comment>
<keyword evidence="12" id="KW-0378">Hydrolase</keyword>
<keyword evidence="9" id="KW-0540">Nuclease</keyword>
<comment type="function">
    <text evidence="19">Acts as a catalytic component of the CCR4-NOT core complex, which in the nucleus seems to be a general transcription factor, and in the cytoplasm the major mRNA deadenylase involved in mRNA turnover.</text>
</comment>
<dbReference type="GO" id="GO:0004535">
    <property type="term" value="F:poly(A)-specific ribonuclease activity"/>
    <property type="evidence" value="ECO:0007669"/>
    <property type="project" value="UniProtKB-EC"/>
</dbReference>
<comment type="subunit">
    <text evidence="6">Component of the CCR4-NOT complex, at least composed of CRR4 and CAF1 proteins.</text>
</comment>
<evidence type="ECO:0000256" key="5">
    <source>
        <dbReference type="ARBA" id="ARBA00010774"/>
    </source>
</evidence>
<protein>
    <recommendedName>
        <fullName evidence="7">poly(A)-specific ribonuclease</fullName>
        <ecNumber evidence="7">3.1.13.4</ecNumber>
    </recommendedName>
</protein>
<keyword evidence="11" id="KW-0677">Repeat</keyword>
<keyword evidence="8" id="KW-0963">Cytoplasm</keyword>
<comment type="subcellular location">
    <subcellularLocation>
        <location evidence="4">Cytoplasm</location>
    </subcellularLocation>
    <subcellularLocation>
        <location evidence="3">Nucleus</location>
    </subcellularLocation>
</comment>
<dbReference type="InterPro" id="IPR036691">
    <property type="entry name" value="Endo/exonu/phosph_ase_sf"/>
</dbReference>
<dbReference type="FunFam" id="3.60.10.10:FF:000016">
    <property type="entry name" value="Carbon catabolite repressor protein 4 1"/>
    <property type="match status" value="1"/>
</dbReference>
<dbReference type="InterPro" id="IPR005135">
    <property type="entry name" value="Endo/exonuclease/phosphatase"/>
</dbReference>
<name>A0A5B7B6H3_DAVIN</name>
<evidence type="ECO:0000256" key="19">
    <source>
        <dbReference type="ARBA" id="ARBA00054840"/>
    </source>
</evidence>
<dbReference type="CDD" id="cd09097">
    <property type="entry name" value="Deadenylase_CCR4"/>
    <property type="match status" value="1"/>
</dbReference>
<dbReference type="SUPFAM" id="SSF56219">
    <property type="entry name" value="DNase I-like"/>
    <property type="match status" value="1"/>
</dbReference>
<keyword evidence="17" id="KW-0804">Transcription</keyword>
<comment type="similarity">
    <text evidence="5">Belongs to the CCR4/nocturin family.</text>
</comment>
<evidence type="ECO:0000256" key="13">
    <source>
        <dbReference type="ARBA" id="ARBA00022839"/>
    </source>
</evidence>
<evidence type="ECO:0000313" key="21">
    <source>
        <dbReference type="EMBL" id="MPA63916.1"/>
    </source>
</evidence>
<evidence type="ECO:0000256" key="11">
    <source>
        <dbReference type="ARBA" id="ARBA00022737"/>
    </source>
</evidence>
<organism evidence="21">
    <name type="scientific">Davidia involucrata</name>
    <name type="common">Dove tree</name>
    <dbReference type="NCBI Taxonomy" id="16924"/>
    <lineage>
        <taxon>Eukaryota</taxon>
        <taxon>Viridiplantae</taxon>
        <taxon>Streptophyta</taxon>
        <taxon>Embryophyta</taxon>
        <taxon>Tracheophyta</taxon>
        <taxon>Spermatophyta</taxon>
        <taxon>Magnoliopsida</taxon>
        <taxon>eudicotyledons</taxon>
        <taxon>Gunneridae</taxon>
        <taxon>Pentapetalae</taxon>
        <taxon>asterids</taxon>
        <taxon>Cornales</taxon>
        <taxon>Nyssaceae</taxon>
        <taxon>Davidia</taxon>
    </lineage>
</organism>
<evidence type="ECO:0000256" key="8">
    <source>
        <dbReference type="ARBA" id="ARBA00022490"/>
    </source>
</evidence>
<keyword evidence="15" id="KW-0694">RNA-binding</keyword>